<keyword evidence="2" id="KW-1185">Reference proteome</keyword>
<dbReference type="Proteomes" id="UP000054538">
    <property type="component" value="Unassembled WGS sequence"/>
</dbReference>
<gene>
    <name evidence="1" type="ORF">PAXRUDRAFT_467558</name>
</gene>
<dbReference type="HOGENOM" id="CLU_1161470_0_0_1"/>
<sequence>MLETVGREHSDNLAGLLPSIRSSITSELSTAFALIKDESLRNLDVAELIQRQMGSLESSLATMQNTVQQLVGVVEDTSELLESSLVQAQTAQAIQSDAMVSVSHLVDTLNLLTQTTHSELEVINRTATALTESLRQSPSSAWLKSALVSLFQLWPGMSQFDLVLSSQSLHLAVGVINVLWHITRFAVSLLMVTDTTPACYQLISCPERLRADQCQTMDTFPMPRHLRNERSLALTFNAM</sequence>
<reference evidence="2" key="2">
    <citation type="submission" date="2015-01" db="EMBL/GenBank/DDBJ databases">
        <title>Evolutionary Origins and Diversification of the Mycorrhizal Mutualists.</title>
        <authorList>
            <consortium name="DOE Joint Genome Institute"/>
            <consortium name="Mycorrhizal Genomics Consortium"/>
            <person name="Kohler A."/>
            <person name="Kuo A."/>
            <person name="Nagy L.G."/>
            <person name="Floudas D."/>
            <person name="Copeland A."/>
            <person name="Barry K.W."/>
            <person name="Cichocki N."/>
            <person name="Veneault-Fourrey C."/>
            <person name="LaButti K."/>
            <person name="Lindquist E.A."/>
            <person name="Lipzen A."/>
            <person name="Lundell T."/>
            <person name="Morin E."/>
            <person name="Murat C."/>
            <person name="Riley R."/>
            <person name="Ohm R."/>
            <person name="Sun H."/>
            <person name="Tunlid A."/>
            <person name="Henrissat B."/>
            <person name="Grigoriev I.V."/>
            <person name="Hibbett D.S."/>
            <person name="Martin F."/>
        </authorList>
    </citation>
    <scope>NUCLEOTIDE SEQUENCE [LARGE SCALE GENOMIC DNA]</scope>
    <source>
        <strain evidence="2">Ve08.2h10</strain>
    </source>
</reference>
<organism evidence="1 2">
    <name type="scientific">Paxillus rubicundulus Ve08.2h10</name>
    <dbReference type="NCBI Taxonomy" id="930991"/>
    <lineage>
        <taxon>Eukaryota</taxon>
        <taxon>Fungi</taxon>
        <taxon>Dikarya</taxon>
        <taxon>Basidiomycota</taxon>
        <taxon>Agaricomycotina</taxon>
        <taxon>Agaricomycetes</taxon>
        <taxon>Agaricomycetidae</taxon>
        <taxon>Boletales</taxon>
        <taxon>Paxilineae</taxon>
        <taxon>Paxillaceae</taxon>
        <taxon>Paxillus</taxon>
    </lineage>
</organism>
<dbReference type="OrthoDB" id="5311848at2759"/>
<protein>
    <submittedName>
        <fullName evidence="1">Uncharacterized protein</fullName>
    </submittedName>
</protein>
<name>A0A0D0E1I8_9AGAM</name>
<reference evidence="1 2" key="1">
    <citation type="submission" date="2014-04" db="EMBL/GenBank/DDBJ databases">
        <authorList>
            <consortium name="DOE Joint Genome Institute"/>
            <person name="Kuo A."/>
            <person name="Kohler A."/>
            <person name="Jargeat P."/>
            <person name="Nagy L.G."/>
            <person name="Floudas D."/>
            <person name="Copeland A."/>
            <person name="Barry K.W."/>
            <person name="Cichocki N."/>
            <person name="Veneault-Fourrey C."/>
            <person name="LaButti K."/>
            <person name="Lindquist E.A."/>
            <person name="Lipzen A."/>
            <person name="Lundell T."/>
            <person name="Morin E."/>
            <person name="Murat C."/>
            <person name="Sun H."/>
            <person name="Tunlid A."/>
            <person name="Henrissat B."/>
            <person name="Grigoriev I.V."/>
            <person name="Hibbett D.S."/>
            <person name="Martin F."/>
            <person name="Nordberg H.P."/>
            <person name="Cantor M.N."/>
            <person name="Hua S.X."/>
        </authorList>
    </citation>
    <scope>NUCLEOTIDE SEQUENCE [LARGE SCALE GENOMIC DNA]</scope>
    <source>
        <strain evidence="1 2">Ve08.2h10</strain>
    </source>
</reference>
<proteinExistence type="predicted"/>
<dbReference type="AlphaFoldDB" id="A0A0D0E1I8"/>
<evidence type="ECO:0000313" key="1">
    <source>
        <dbReference type="EMBL" id="KIK94204.1"/>
    </source>
</evidence>
<dbReference type="EMBL" id="KN825123">
    <property type="protein sequence ID" value="KIK94204.1"/>
    <property type="molecule type" value="Genomic_DNA"/>
</dbReference>
<accession>A0A0D0E1I8</accession>
<dbReference type="InParanoid" id="A0A0D0E1I8"/>
<evidence type="ECO:0000313" key="2">
    <source>
        <dbReference type="Proteomes" id="UP000054538"/>
    </source>
</evidence>